<evidence type="ECO:0000313" key="2">
    <source>
        <dbReference type="Proteomes" id="UP001177670"/>
    </source>
</evidence>
<dbReference type="AlphaFoldDB" id="A0AA40GE30"/>
<evidence type="ECO:0000313" key="1">
    <source>
        <dbReference type="EMBL" id="KAK1136156.1"/>
    </source>
</evidence>
<organism evidence="1 2">
    <name type="scientific">Melipona bicolor</name>
    <dbReference type="NCBI Taxonomy" id="60889"/>
    <lineage>
        <taxon>Eukaryota</taxon>
        <taxon>Metazoa</taxon>
        <taxon>Ecdysozoa</taxon>
        <taxon>Arthropoda</taxon>
        <taxon>Hexapoda</taxon>
        <taxon>Insecta</taxon>
        <taxon>Pterygota</taxon>
        <taxon>Neoptera</taxon>
        <taxon>Endopterygota</taxon>
        <taxon>Hymenoptera</taxon>
        <taxon>Apocrita</taxon>
        <taxon>Aculeata</taxon>
        <taxon>Apoidea</taxon>
        <taxon>Anthophila</taxon>
        <taxon>Apidae</taxon>
        <taxon>Melipona</taxon>
    </lineage>
</organism>
<protein>
    <submittedName>
        <fullName evidence="1">Uncharacterized protein</fullName>
    </submittedName>
</protein>
<dbReference type="Proteomes" id="UP001177670">
    <property type="component" value="Unassembled WGS sequence"/>
</dbReference>
<accession>A0AA40GE30</accession>
<gene>
    <name evidence="1" type="ORF">K0M31_000723</name>
</gene>
<sequence>ELSVQQCSVCLWCGFQQAYSQYIPATRAQVSGTQGGQTGAAMDGTYLVEASF</sequence>
<feature type="non-terminal residue" evidence="1">
    <location>
        <position position="1"/>
    </location>
</feature>
<name>A0AA40GE30_9HYME</name>
<comment type="caution">
    <text evidence="1">The sequence shown here is derived from an EMBL/GenBank/DDBJ whole genome shotgun (WGS) entry which is preliminary data.</text>
</comment>
<dbReference type="EMBL" id="JAHYIQ010000001">
    <property type="protein sequence ID" value="KAK1136156.1"/>
    <property type="molecule type" value="Genomic_DNA"/>
</dbReference>
<keyword evidence="2" id="KW-1185">Reference proteome</keyword>
<reference evidence="1" key="1">
    <citation type="submission" date="2021-10" db="EMBL/GenBank/DDBJ databases">
        <title>Melipona bicolor Genome sequencing and assembly.</title>
        <authorList>
            <person name="Araujo N.S."/>
            <person name="Arias M.C."/>
        </authorList>
    </citation>
    <scope>NUCLEOTIDE SEQUENCE</scope>
    <source>
        <strain evidence="1">USP_2M_L1-L4_2017</strain>
        <tissue evidence="1">Whole body</tissue>
    </source>
</reference>
<proteinExistence type="predicted"/>